<evidence type="ECO:0000256" key="1">
    <source>
        <dbReference type="SAM" id="Phobius"/>
    </source>
</evidence>
<protein>
    <recommendedName>
        <fullName evidence="4">Holin</fullName>
    </recommendedName>
</protein>
<feature type="transmembrane region" description="Helical" evidence="1">
    <location>
        <begin position="12"/>
        <end position="32"/>
    </location>
</feature>
<dbReference type="OrthoDB" id="7508901at2"/>
<dbReference type="Proteomes" id="UP000244898">
    <property type="component" value="Unassembled WGS sequence"/>
</dbReference>
<name>A0A2R8C586_9RHOB</name>
<reference evidence="3" key="1">
    <citation type="submission" date="2018-03" db="EMBL/GenBank/DDBJ databases">
        <authorList>
            <person name="Rodrigo-Torres L."/>
            <person name="Arahal R. D."/>
            <person name="Lucena T."/>
        </authorList>
    </citation>
    <scope>NUCLEOTIDE SEQUENCE [LARGE SCALE GENOMIC DNA]</scope>
    <source>
        <strain evidence="3">CECT 7615</strain>
    </source>
</reference>
<organism evidence="2 3">
    <name type="scientific">Falsiruegeria mediterranea M17</name>
    <dbReference type="NCBI Taxonomy" id="1200281"/>
    <lineage>
        <taxon>Bacteria</taxon>
        <taxon>Pseudomonadati</taxon>
        <taxon>Pseudomonadota</taxon>
        <taxon>Alphaproteobacteria</taxon>
        <taxon>Rhodobacterales</taxon>
        <taxon>Roseobacteraceae</taxon>
        <taxon>Falsiruegeria</taxon>
    </lineage>
</organism>
<keyword evidence="1" id="KW-0472">Membrane</keyword>
<evidence type="ECO:0000313" key="3">
    <source>
        <dbReference type="Proteomes" id="UP000244898"/>
    </source>
</evidence>
<dbReference type="AlphaFoldDB" id="A0A2R8C586"/>
<keyword evidence="1" id="KW-0812">Transmembrane</keyword>
<dbReference type="EMBL" id="ONZG01000002">
    <property type="protein sequence ID" value="SPJ27614.1"/>
    <property type="molecule type" value="Genomic_DNA"/>
</dbReference>
<keyword evidence="1" id="KW-1133">Transmembrane helix</keyword>
<dbReference type="RefSeq" id="WP_108785877.1">
    <property type="nucleotide sequence ID" value="NZ_ONZG01000002.1"/>
</dbReference>
<keyword evidence="3" id="KW-1185">Reference proteome</keyword>
<sequence>MEDIKSFLMSKTIWGAVIAIAPPVAGMFGLTVTGADASEASQHVNSVITAAGGLLAIYGRVKATKSIGI</sequence>
<evidence type="ECO:0008006" key="4">
    <source>
        <dbReference type="Google" id="ProtNLM"/>
    </source>
</evidence>
<accession>A0A2R8C586</accession>
<gene>
    <name evidence="2" type="ORF">TRM7615_01104</name>
</gene>
<evidence type="ECO:0000313" key="2">
    <source>
        <dbReference type="EMBL" id="SPJ27614.1"/>
    </source>
</evidence>
<feature type="transmembrane region" description="Helical" evidence="1">
    <location>
        <begin position="44"/>
        <end position="61"/>
    </location>
</feature>
<proteinExistence type="predicted"/>